<gene>
    <name evidence="3" type="ORF">UFOPK2754_01727</name>
    <name evidence="4" type="ORF">UFOPK3139_00591</name>
    <name evidence="5" type="ORF">UFOPK3543_00617</name>
    <name evidence="6" type="ORF">UFOPK3967_00771</name>
</gene>
<feature type="transmembrane region" description="Helical" evidence="2">
    <location>
        <begin position="15"/>
        <end position="32"/>
    </location>
</feature>
<dbReference type="AlphaFoldDB" id="A0A6J6TQ33"/>
<keyword evidence="2" id="KW-1133">Transmembrane helix</keyword>
<dbReference type="EMBL" id="CAFBOS010000034">
    <property type="protein sequence ID" value="CAB4987352.1"/>
    <property type="molecule type" value="Genomic_DNA"/>
</dbReference>
<feature type="compositionally biased region" description="Pro residues" evidence="1">
    <location>
        <begin position="54"/>
        <end position="64"/>
    </location>
</feature>
<evidence type="ECO:0000313" key="5">
    <source>
        <dbReference type="EMBL" id="CAB4896618.1"/>
    </source>
</evidence>
<feature type="region of interest" description="Disordered" evidence="1">
    <location>
        <begin position="39"/>
        <end position="64"/>
    </location>
</feature>
<evidence type="ECO:0000313" key="6">
    <source>
        <dbReference type="EMBL" id="CAB4987352.1"/>
    </source>
</evidence>
<sequence>MAAMLLAHQGGWDEILFALSPLVVVAGLLALANRRANAAQAANRTANGTSVPGDIPPTPDASQR</sequence>
<dbReference type="EMBL" id="CAFABA010000015">
    <property type="protein sequence ID" value="CAB4819192.1"/>
    <property type="molecule type" value="Genomic_DNA"/>
</dbReference>
<protein>
    <submittedName>
        <fullName evidence="3">Unannotated protein</fullName>
    </submittedName>
</protein>
<evidence type="ECO:0000256" key="2">
    <source>
        <dbReference type="SAM" id="Phobius"/>
    </source>
</evidence>
<evidence type="ECO:0000256" key="1">
    <source>
        <dbReference type="SAM" id="MobiDB-lite"/>
    </source>
</evidence>
<reference evidence="3" key="1">
    <citation type="submission" date="2020-05" db="EMBL/GenBank/DDBJ databases">
        <authorList>
            <person name="Chiriac C."/>
            <person name="Salcher M."/>
            <person name="Ghai R."/>
            <person name="Kavagutti S V."/>
        </authorList>
    </citation>
    <scope>NUCLEOTIDE SEQUENCE</scope>
</reference>
<dbReference type="EMBL" id="CAEZYR010000061">
    <property type="protein sequence ID" value="CAB4749602.1"/>
    <property type="molecule type" value="Genomic_DNA"/>
</dbReference>
<accession>A0A6J6TQ33</accession>
<evidence type="ECO:0000313" key="3">
    <source>
        <dbReference type="EMBL" id="CAB4749602.1"/>
    </source>
</evidence>
<evidence type="ECO:0000313" key="4">
    <source>
        <dbReference type="EMBL" id="CAB4819192.1"/>
    </source>
</evidence>
<keyword evidence="2" id="KW-0472">Membrane</keyword>
<organism evidence="3">
    <name type="scientific">freshwater metagenome</name>
    <dbReference type="NCBI Taxonomy" id="449393"/>
    <lineage>
        <taxon>unclassified sequences</taxon>
        <taxon>metagenomes</taxon>
        <taxon>ecological metagenomes</taxon>
    </lineage>
</organism>
<keyword evidence="2" id="KW-0812">Transmembrane</keyword>
<dbReference type="EMBL" id="CAFBMH010000014">
    <property type="protein sequence ID" value="CAB4896618.1"/>
    <property type="molecule type" value="Genomic_DNA"/>
</dbReference>
<proteinExistence type="predicted"/>
<name>A0A6J6TQ33_9ZZZZ</name>